<reference evidence="2 3" key="1">
    <citation type="journal article" date="2019" name="Nat. Ecol. Evol.">
        <title>Megaphylogeny resolves global patterns of mushroom evolution.</title>
        <authorList>
            <person name="Varga T."/>
            <person name="Krizsan K."/>
            <person name="Foldi C."/>
            <person name="Dima B."/>
            <person name="Sanchez-Garcia M."/>
            <person name="Sanchez-Ramirez S."/>
            <person name="Szollosi G.J."/>
            <person name="Szarkandi J.G."/>
            <person name="Papp V."/>
            <person name="Albert L."/>
            <person name="Andreopoulos W."/>
            <person name="Angelini C."/>
            <person name="Antonin V."/>
            <person name="Barry K.W."/>
            <person name="Bougher N.L."/>
            <person name="Buchanan P."/>
            <person name="Buyck B."/>
            <person name="Bense V."/>
            <person name="Catcheside P."/>
            <person name="Chovatia M."/>
            <person name="Cooper J."/>
            <person name="Damon W."/>
            <person name="Desjardin D."/>
            <person name="Finy P."/>
            <person name="Geml J."/>
            <person name="Haridas S."/>
            <person name="Hughes K."/>
            <person name="Justo A."/>
            <person name="Karasinski D."/>
            <person name="Kautmanova I."/>
            <person name="Kiss B."/>
            <person name="Kocsube S."/>
            <person name="Kotiranta H."/>
            <person name="LaButti K.M."/>
            <person name="Lechner B.E."/>
            <person name="Liimatainen K."/>
            <person name="Lipzen A."/>
            <person name="Lukacs Z."/>
            <person name="Mihaltcheva S."/>
            <person name="Morgado L.N."/>
            <person name="Niskanen T."/>
            <person name="Noordeloos M.E."/>
            <person name="Ohm R.A."/>
            <person name="Ortiz-Santana B."/>
            <person name="Ovrebo C."/>
            <person name="Racz N."/>
            <person name="Riley R."/>
            <person name="Savchenko A."/>
            <person name="Shiryaev A."/>
            <person name="Soop K."/>
            <person name="Spirin V."/>
            <person name="Szebenyi C."/>
            <person name="Tomsovsky M."/>
            <person name="Tulloss R.E."/>
            <person name="Uehling J."/>
            <person name="Grigoriev I.V."/>
            <person name="Vagvolgyi C."/>
            <person name="Papp T."/>
            <person name="Martin F.M."/>
            <person name="Miettinen O."/>
            <person name="Hibbett D.S."/>
            <person name="Nagy L.G."/>
        </authorList>
    </citation>
    <scope>NUCLEOTIDE SEQUENCE [LARGE SCALE GENOMIC DNA]</scope>
    <source>
        <strain evidence="2 3">CBS 121175</strain>
    </source>
</reference>
<dbReference type="EMBL" id="ML210423">
    <property type="protein sequence ID" value="TFK18179.1"/>
    <property type="molecule type" value="Genomic_DNA"/>
</dbReference>
<keyword evidence="3" id="KW-1185">Reference proteome</keyword>
<dbReference type="OrthoDB" id="3233595at2759"/>
<dbReference type="AlphaFoldDB" id="A0A5C3KDL8"/>
<evidence type="ECO:0000259" key="1">
    <source>
        <dbReference type="Pfam" id="PF08240"/>
    </source>
</evidence>
<protein>
    <recommendedName>
        <fullName evidence="1">Alcohol dehydrogenase-like N-terminal domain-containing protein</fullName>
    </recommendedName>
</protein>
<dbReference type="InterPro" id="IPR011032">
    <property type="entry name" value="GroES-like_sf"/>
</dbReference>
<gene>
    <name evidence="2" type="ORF">FA15DRAFT_710091</name>
</gene>
<accession>A0A5C3KDL8</accession>
<dbReference type="Proteomes" id="UP000307440">
    <property type="component" value="Unassembled WGS sequence"/>
</dbReference>
<dbReference type="Pfam" id="PF08240">
    <property type="entry name" value="ADH_N"/>
    <property type="match status" value="1"/>
</dbReference>
<organism evidence="2 3">
    <name type="scientific">Coprinopsis marcescibilis</name>
    <name type="common">Agaric fungus</name>
    <name type="synonym">Psathyrella marcescibilis</name>
    <dbReference type="NCBI Taxonomy" id="230819"/>
    <lineage>
        <taxon>Eukaryota</taxon>
        <taxon>Fungi</taxon>
        <taxon>Dikarya</taxon>
        <taxon>Basidiomycota</taxon>
        <taxon>Agaricomycotina</taxon>
        <taxon>Agaricomycetes</taxon>
        <taxon>Agaricomycetidae</taxon>
        <taxon>Agaricales</taxon>
        <taxon>Agaricineae</taxon>
        <taxon>Psathyrellaceae</taxon>
        <taxon>Coprinopsis</taxon>
    </lineage>
</organism>
<dbReference type="SUPFAM" id="SSF50129">
    <property type="entry name" value="GroES-like"/>
    <property type="match status" value="1"/>
</dbReference>
<dbReference type="InterPro" id="IPR047122">
    <property type="entry name" value="Trans-enoyl_RdTase-like"/>
</dbReference>
<dbReference type="InterPro" id="IPR036291">
    <property type="entry name" value="NAD(P)-bd_dom_sf"/>
</dbReference>
<dbReference type="InterPro" id="IPR013154">
    <property type="entry name" value="ADH-like_N"/>
</dbReference>
<dbReference type="Gene3D" id="3.90.180.10">
    <property type="entry name" value="Medium-chain alcohol dehydrogenases, catalytic domain"/>
    <property type="match status" value="2"/>
</dbReference>
<name>A0A5C3KDL8_COPMA</name>
<dbReference type="GO" id="GO:0016651">
    <property type="term" value="F:oxidoreductase activity, acting on NAD(P)H"/>
    <property type="evidence" value="ECO:0007669"/>
    <property type="project" value="InterPro"/>
</dbReference>
<evidence type="ECO:0000313" key="2">
    <source>
        <dbReference type="EMBL" id="TFK18179.1"/>
    </source>
</evidence>
<feature type="domain" description="Alcohol dehydrogenase-like N-terminal" evidence="1">
    <location>
        <begin position="21"/>
        <end position="84"/>
    </location>
</feature>
<dbReference type="PANTHER" id="PTHR45348">
    <property type="entry name" value="HYPOTHETICAL OXIDOREDUCTASE (EUROFUNG)"/>
    <property type="match status" value="1"/>
</dbReference>
<dbReference type="STRING" id="230819.A0A5C3KDL8"/>
<dbReference type="PANTHER" id="PTHR45348:SF2">
    <property type="entry name" value="ZINC-TYPE ALCOHOL DEHYDROGENASE-LIKE PROTEIN C2E1P3.01"/>
    <property type="match status" value="1"/>
</dbReference>
<dbReference type="Gene3D" id="3.40.50.720">
    <property type="entry name" value="NAD(P)-binding Rossmann-like Domain"/>
    <property type="match status" value="2"/>
</dbReference>
<proteinExistence type="predicted"/>
<sequence length="299" mass="33353">MLKETIWPFQLADVSVPNKPGKDEILVKVRVVALNPADWKIRKFGVFVEHYPVILGSDVAGEVVELGENVTLFSKVDKVASRPTRLANELRDSSNSPKPMLSQLPRFLLNSHLLKLLQSLWVSRRHMTVIFGDPEWRRAGRAQWDMIQLAHLSGFSPIITTSSLKHEEFLKSLGATNVHDRSLSPDVIQAAVKQRIGDIPLKLVYDAIAVPETQHLAAEQPGDNKTIIGAVALKTLPFHVKLLRELYTKLSGWLENGSIKPRRVETLPNGLSRIVEGLQRLEEDKVSGVKLVGLPQKTA</sequence>
<dbReference type="SUPFAM" id="SSF51735">
    <property type="entry name" value="NAD(P)-binding Rossmann-fold domains"/>
    <property type="match status" value="1"/>
</dbReference>
<evidence type="ECO:0000313" key="3">
    <source>
        <dbReference type="Proteomes" id="UP000307440"/>
    </source>
</evidence>